<comment type="catalytic activity">
    <reaction evidence="1">
        <text>ATP + protein L-histidine = ADP + protein N-phospho-L-histidine.</text>
        <dbReference type="EC" id="2.7.13.3"/>
    </reaction>
</comment>
<comment type="caution">
    <text evidence="10">The sequence shown here is derived from an EMBL/GenBank/DDBJ whole genome shotgun (WGS) entry which is preliminary data.</text>
</comment>
<reference evidence="11" key="1">
    <citation type="submission" date="2014-04" db="EMBL/GenBank/DDBJ databases">
        <title>Whole-Genome optical mapping and complete genome sequence of Sphingobacterium deserti sp. nov., a new spaces isolated from desert in the west of China.</title>
        <authorList>
            <person name="Teng C."/>
            <person name="Zhou Z."/>
            <person name="Li X."/>
            <person name="Chen M."/>
            <person name="Lin M."/>
            <person name="Wang L."/>
            <person name="Su S."/>
            <person name="Zhang C."/>
            <person name="Zhang W."/>
        </authorList>
    </citation>
    <scope>NUCLEOTIDE SEQUENCE [LARGE SCALE GENOMIC DNA]</scope>
    <source>
        <strain evidence="11">ACCC05744</strain>
    </source>
</reference>
<evidence type="ECO:0000256" key="2">
    <source>
        <dbReference type="ARBA" id="ARBA00012438"/>
    </source>
</evidence>
<dbReference type="InterPro" id="IPR013767">
    <property type="entry name" value="PAS_fold"/>
</dbReference>
<reference evidence="10 11" key="2">
    <citation type="journal article" date="2015" name="PLoS ONE">
        <title>Whole-Genome Optical Mapping and Finished Genome Sequence of Sphingobacterium deserti sp. nov., a New Species Isolated from the Western Desert of China.</title>
        <authorList>
            <person name="Teng C."/>
            <person name="Zhou Z."/>
            <person name="Molnar I."/>
            <person name="Li X."/>
            <person name="Tang R."/>
            <person name="Chen M."/>
            <person name="Wang L."/>
            <person name="Su S."/>
            <person name="Zhang W."/>
            <person name="Lin M."/>
        </authorList>
    </citation>
    <scope>NUCLEOTIDE SEQUENCE [LARGE SCALE GENOMIC DNA]</scope>
    <source>
        <strain evidence="11">ACCC05744</strain>
    </source>
</reference>
<evidence type="ECO:0000256" key="7">
    <source>
        <dbReference type="ARBA" id="ARBA00022840"/>
    </source>
</evidence>
<dbReference type="STRING" id="1229276.DI53_3641"/>
<dbReference type="EC" id="2.7.13.3" evidence="2"/>
<dbReference type="CDD" id="cd00130">
    <property type="entry name" value="PAS"/>
    <property type="match status" value="1"/>
</dbReference>
<dbReference type="GO" id="GO:0046983">
    <property type="term" value="F:protein dimerization activity"/>
    <property type="evidence" value="ECO:0007669"/>
    <property type="project" value="InterPro"/>
</dbReference>
<dbReference type="Pfam" id="PF07730">
    <property type="entry name" value="HisKA_3"/>
    <property type="match status" value="1"/>
</dbReference>
<dbReference type="SUPFAM" id="SSF55874">
    <property type="entry name" value="ATPase domain of HSP90 chaperone/DNA topoisomerase II/histidine kinase"/>
    <property type="match status" value="1"/>
</dbReference>
<gene>
    <name evidence="10" type="ORF">DI53_3641</name>
</gene>
<dbReference type="Gene3D" id="3.30.565.10">
    <property type="entry name" value="Histidine kinase-like ATPase, C-terminal domain"/>
    <property type="match status" value="1"/>
</dbReference>
<dbReference type="PANTHER" id="PTHR24421">
    <property type="entry name" value="NITRATE/NITRITE SENSOR PROTEIN NARX-RELATED"/>
    <property type="match status" value="1"/>
</dbReference>
<keyword evidence="5" id="KW-0547">Nucleotide-binding</keyword>
<dbReference type="GO" id="GO:0006355">
    <property type="term" value="P:regulation of DNA-templated transcription"/>
    <property type="evidence" value="ECO:0007669"/>
    <property type="project" value="InterPro"/>
</dbReference>
<keyword evidence="11" id="KW-1185">Reference proteome</keyword>
<evidence type="ECO:0000256" key="1">
    <source>
        <dbReference type="ARBA" id="ARBA00000085"/>
    </source>
</evidence>
<dbReference type="InterPro" id="IPR003594">
    <property type="entry name" value="HATPase_dom"/>
</dbReference>
<dbReference type="InterPro" id="IPR011712">
    <property type="entry name" value="Sig_transdc_His_kin_sub3_dim/P"/>
</dbReference>
<evidence type="ECO:0000256" key="3">
    <source>
        <dbReference type="ARBA" id="ARBA00022553"/>
    </source>
</evidence>
<dbReference type="GO" id="GO:0016020">
    <property type="term" value="C:membrane"/>
    <property type="evidence" value="ECO:0007669"/>
    <property type="project" value="InterPro"/>
</dbReference>
<dbReference type="PANTHER" id="PTHR24421:SF10">
    <property type="entry name" value="NITRATE_NITRITE SENSOR PROTEIN NARQ"/>
    <property type="match status" value="1"/>
</dbReference>
<evidence type="ECO:0000313" key="10">
    <source>
        <dbReference type="EMBL" id="KGE12601.1"/>
    </source>
</evidence>
<feature type="domain" description="Histidine kinase" evidence="9">
    <location>
        <begin position="345"/>
        <end position="530"/>
    </location>
</feature>
<dbReference type="InterPro" id="IPR050482">
    <property type="entry name" value="Sensor_HK_TwoCompSys"/>
</dbReference>
<dbReference type="Pfam" id="PF02518">
    <property type="entry name" value="HATPase_c"/>
    <property type="match status" value="1"/>
</dbReference>
<keyword evidence="4" id="KW-0808">Transferase</keyword>
<dbReference type="CDD" id="cd16917">
    <property type="entry name" value="HATPase_UhpB-NarQ-NarX-like"/>
    <property type="match status" value="1"/>
</dbReference>
<dbReference type="PATRIC" id="fig|1229276.3.peg.3764"/>
<dbReference type="NCBIfam" id="TIGR00229">
    <property type="entry name" value="sensory_box"/>
    <property type="match status" value="1"/>
</dbReference>
<sequence length="538" mass="60763">MELDQQQNRFEILRYRAESVLGQSLTAKPLALDEKLTKLIQELELYQIELHMQSDEITASQVALESEQAKFAGFYNAAPVGYVILDHDGTIQQVNTKGVTLLSNTTKVIHGCNFGLCIHPDSRETYFKFLDACKRMSEGAHAEVMLNMNNGELRFVVLHGSCSKNAVTNRDTYYITVGDITTTKLEEQRQAETAERLALSLEASGSGIWKTSACRKIIYLDDYAKQLLNIDNLQNHFAVSELSALFIPEDSVKFQQCTELPDQYMELDIELQRLPVRRKSKYISVKGRAVKELNGNSYLTGILTDITDRKKSLAIEEERRKVQQLLLQKTSVEAQEREREKISAILHDSVCQILYAIRYSLNVLKQEGALPKELTEMYNLLEQAIAELRTLSANISPTILKDFGFVASMQDTVRRLENIGFHISSEIDLGADRLPKDMQLYVFRIIQELINNSIKHSGTNTANVIVKKQEGCVSVEVKDEGKGFGDDLEEAIKRGSGIRGISNRVSLLNGKFEILAEVGTHFKIVLPLNPQETFLYEQ</sequence>
<dbReference type="InterPro" id="IPR035965">
    <property type="entry name" value="PAS-like_dom_sf"/>
</dbReference>
<dbReference type="Proteomes" id="UP000031802">
    <property type="component" value="Unassembled WGS sequence"/>
</dbReference>
<accession>A0A0B8SZ40</accession>
<organism evidence="10 11">
    <name type="scientific">Sphingobacterium deserti</name>
    <dbReference type="NCBI Taxonomy" id="1229276"/>
    <lineage>
        <taxon>Bacteria</taxon>
        <taxon>Pseudomonadati</taxon>
        <taxon>Bacteroidota</taxon>
        <taxon>Sphingobacteriia</taxon>
        <taxon>Sphingobacteriales</taxon>
        <taxon>Sphingobacteriaceae</taxon>
        <taxon>Sphingobacterium</taxon>
    </lineage>
</organism>
<dbReference type="SMART" id="SM00091">
    <property type="entry name" value="PAS"/>
    <property type="match status" value="2"/>
</dbReference>
<dbReference type="RefSeq" id="WP_037503011.1">
    <property type="nucleotide sequence ID" value="NZ_JJMU01000066.1"/>
</dbReference>
<keyword evidence="6 10" id="KW-0418">Kinase</keyword>
<dbReference type="GO" id="GO:0000155">
    <property type="term" value="F:phosphorelay sensor kinase activity"/>
    <property type="evidence" value="ECO:0007669"/>
    <property type="project" value="InterPro"/>
</dbReference>
<evidence type="ECO:0000313" key="11">
    <source>
        <dbReference type="Proteomes" id="UP000031802"/>
    </source>
</evidence>
<dbReference type="InterPro" id="IPR000014">
    <property type="entry name" value="PAS"/>
</dbReference>
<evidence type="ECO:0000256" key="6">
    <source>
        <dbReference type="ARBA" id="ARBA00022777"/>
    </source>
</evidence>
<evidence type="ECO:0000256" key="5">
    <source>
        <dbReference type="ARBA" id="ARBA00022741"/>
    </source>
</evidence>
<dbReference type="EMBL" id="JJMU01000066">
    <property type="protein sequence ID" value="KGE12601.1"/>
    <property type="molecule type" value="Genomic_DNA"/>
</dbReference>
<evidence type="ECO:0000259" key="9">
    <source>
        <dbReference type="PROSITE" id="PS50109"/>
    </source>
</evidence>
<dbReference type="InterPro" id="IPR005467">
    <property type="entry name" value="His_kinase_dom"/>
</dbReference>
<keyword evidence="7" id="KW-0067">ATP-binding</keyword>
<dbReference type="PROSITE" id="PS50109">
    <property type="entry name" value="HIS_KIN"/>
    <property type="match status" value="1"/>
</dbReference>
<keyword evidence="3" id="KW-0597">Phosphoprotein</keyword>
<proteinExistence type="predicted"/>
<dbReference type="InterPro" id="IPR036890">
    <property type="entry name" value="HATPase_C_sf"/>
</dbReference>
<dbReference type="AlphaFoldDB" id="A0A0B8SZ40"/>
<dbReference type="GO" id="GO:0005524">
    <property type="term" value="F:ATP binding"/>
    <property type="evidence" value="ECO:0007669"/>
    <property type="project" value="UniProtKB-KW"/>
</dbReference>
<name>A0A0B8SZ40_9SPHI</name>
<dbReference type="eggNOG" id="COG4585">
    <property type="taxonomic scope" value="Bacteria"/>
</dbReference>
<evidence type="ECO:0000256" key="4">
    <source>
        <dbReference type="ARBA" id="ARBA00022679"/>
    </source>
</evidence>
<dbReference type="Pfam" id="PF00989">
    <property type="entry name" value="PAS"/>
    <property type="match status" value="1"/>
</dbReference>
<keyword evidence="8" id="KW-0902">Two-component regulatory system</keyword>
<dbReference type="Gene3D" id="3.30.450.20">
    <property type="entry name" value="PAS domain"/>
    <property type="match status" value="2"/>
</dbReference>
<dbReference type="SUPFAM" id="SSF55785">
    <property type="entry name" value="PYP-like sensor domain (PAS domain)"/>
    <property type="match status" value="2"/>
</dbReference>
<dbReference type="OrthoDB" id="5401121at2"/>
<evidence type="ECO:0000256" key="8">
    <source>
        <dbReference type="ARBA" id="ARBA00023012"/>
    </source>
</evidence>
<protein>
    <recommendedName>
        <fullName evidence="2">histidine kinase</fullName>
        <ecNumber evidence="2">2.7.13.3</ecNumber>
    </recommendedName>
</protein>
<dbReference type="Gene3D" id="1.20.5.1930">
    <property type="match status" value="1"/>
</dbReference>